<gene>
    <name evidence="1" type="ORF">SAMN02787073_3785</name>
</gene>
<dbReference type="EMBL" id="FQVE01000005">
    <property type="protein sequence ID" value="SHG24809.1"/>
    <property type="molecule type" value="Genomic_DNA"/>
</dbReference>
<dbReference type="Proteomes" id="UP000184108">
    <property type="component" value="Unassembled WGS sequence"/>
</dbReference>
<name>A0A1M5I9K1_9FLAO</name>
<accession>A0A1M5I9K1</accession>
<protein>
    <submittedName>
        <fullName evidence="1">Uncharacterized protein</fullName>
    </submittedName>
</protein>
<proteinExistence type="predicted"/>
<sequence length="108" mass="12689">MNLSELINYFRNGGSYKEFCHDQSVDQESEAVEIYMEQPLELNNTLAFFEIETTEGSLEFFKDGVRYYSLFGFPYLINVLEEIKNSDHQDLADKDIAELLYNYVMSKE</sequence>
<evidence type="ECO:0000313" key="2">
    <source>
        <dbReference type="Proteomes" id="UP000184108"/>
    </source>
</evidence>
<dbReference type="AlphaFoldDB" id="A0A1M5I9K1"/>
<organism evidence="1 2">
    <name type="scientific">Chryseobacterium vrystaatense</name>
    <dbReference type="NCBI Taxonomy" id="307480"/>
    <lineage>
        <taxon>Bacteria</taxon>
        <taxon>Pseudomonadati</taxon>
        <taxon>Bacteroidota</taxon>
        <taxon>Flavobacteriia</taxon>
        <taxon>Flavobacteriales</taxon>
        <taxon>Weeksellaceae</taxon>
        <taxon>Chryseobacterium group</taxon>
        <taxon>Chryseobacterium</taxon>
    </lineage>
</organism>
<reference evidence="2" key="1">
    <citation type="submission" date="2016-11" db="EMBL/GenBank/DDBJ databases">
        <authorList>
            <person name="Varghese N."/>
            <person name="Submissions S."/>
        </authorList>
    </citation>
    <scope>NUCLEOTIDE SEQUENCE [LARGE SCALE GENOMIC DNA]</scope>
    <source>
        <strain evidence="2">YR203</strain>
    </source>
</reference>
<evidence type="ECO:0000313" key="1">
    <source>
        <dbReference type="EMBL" id="SHG24809.1"/>
    </source>
</evidence>